<dbReference type="HAMAP" id="MF_00451">
    <property type="entry name" value="NDP_kinase"/>
    <property type="match status" value="1"/>
</dbReference>
<proteinExistence type="inferred from homology"/>
<feature type="binding site" evidence="12">
    <location>
        <position position="57"/>
    </location>
    <ligand>
        <name>ATP</name>
        <dbReference type="ChEBI" id="CHEBI:30616"/>
    </ligand>
</feature>
<comment type="function">
    <text evidence="12">Major role in the synthesis of nucleoside triphosphates other than ATP. The ATP gamma phosphate is transferred to the NDP beta phosphate via a ping-pong mechanism, using a phosphorylated active-site intermediate.</text>
</comment>
<dbReference type="GO" id="GO:0004550">
    <property type="term" value="F:nucleoside diphosphate kinase activity"/>
    <property type="evidence" value="ECO:0007669"/>
    <property type="project" value="UniProtKB-UniRule"/>
</dbReference>
<dbReference type="AlphaFoldDB" id="A0A6I6EV45"/>
<keyword evidence="8 12" id="KW-0418">Kinase</keyword>
<evidence type="ECO:0000256" key="2">
    <source>
        <dbReference type="ARBA" id="ARBA00008142"/>
    </source>
</evidence>
<dbReference type="FunFam" id="3.30.70.141:FF:000003">
    <property type="entry name" value="Nucleoside diphosphate kinase"/>
    <property type="match status" value="1"/>
</dbReference>
<dbReference type="InterPro" id="IPR001564">
    <property type="entry name" value="Nucleoside_diP_kinase"/>
</dbReference>
<keyword evidence="9 12" id="KW-0067">ATP-binding</keyword>
<comment type="subcellular location">
    <subcellularLocation>
        <location evidence="12">Cytoplasm</location>
    </subcellularLocation>
</comment>
<dbReference type="Pfam" id="PF00334">
    <property type="entry name" value="NDK"/>
    <property type="match status" value="1"/>
</dbReference>
<comment type="caution">
    <text evidence="13">Lacks conserved residue(s) required for the propagation of feature annotation.</text>
</comment>
<evidence type="ECO:0000256" key="3">
    <source>
        <dbReference type="ARBA" id="ARBA00012966"/>
    </source>
</evidence>
<comment type="subunit">
    <text evidence="12">Homotetramer.</text>
</comment>
<dbReference type="InterPro" id="IPR034907">
    <property type="entry name" value="NDK-like_dom"/>
</dbReference>
<feature type="binding site" evidence="12">
    <location>
        <position position="85"/>
    </location>
    <ligand>
        <name>ATP</name>
        <dbReference type="ChEBI" id="CHEBI:30616"/>
    </ligand>
</feature>
<dbReference type="CDD" id="cd04413">
    <property type="entry name" value="NDPk_I"/>
    <property type="match status" value="1"/>
</dbReference>
<evidence type="ECO:0000256" key="1">
    <source>
        <dbReference type="ARBA" id="ARBA00001946"/>
    </source>
</evidence>
<dbReference type="SUPFAM" id="SSF54919">
    <property type="entry name" value="Nucleoside diphosphate kinase, NDK"/>
    <property type="match status" value="1"/>
</dbReference>
<keyword evidence="6 12" id="KW-0479">Metal-binding</keyword>
<protein>
    <recommendedName>
        <fullName evidence="4 12">Nucleoside diphosphate kinase</fullName>
        <shortName evidence="12">NDK</shortName>
        <shortName evidence="12">NDP kinase</shortName>
        <ecNumber evidence="3 12">2.7.4.6</ecNumber>
    </recommendedName>
    <alternativeName>
        <fullName evidence="12">Nucleoside-2-P kinase</fullName>
    </alternativeName>
</protein>
<feature type="binding site" evidence="12">
    <location>
        <position position="9"/>
    </location>
    <ligand>
        <name>ATP</name>
        <dbReference type="ChEBI" id="CHEBI:30616"/>
    </ligand>
</feature>
<dbReference type="PROSITE" id="PS51374">
    <property type="entry name" value="NDPK_LIKE"/>
    <property type="match status" value="1"/>
</dbReference>
<evidence type="ECO:0000256" key="12">
    <source>
        <dbReference type="HAMAP-Rule" id="MF_00451"/>
    </source>
</evidence>
<dbReference type="EC" id="2.7.4.6" evidence="3 12"/>
<dbReference type="EMBL" id="CP046522">
    <property type="protein sequence ID" value="QGU94786.1"/>
    <property type="molecule type" value="Genomic_DNA"/>
</dbReference>
<evidence type="ECO:0000256" key="5">
    <source>
        <dbReference type="ARBA" id="ARBA00022679"/>
    </source>
</evidence>
<evidence type="ECO:0000256" key="6">
    <source>
        <dbReference type="ARBA" id="ARBA00022723"/>
    </source>
</evidence>
<keyword evidence="12" id="KW-0597">Phosphoprotein</keyword>
<dbReference type="GO" id="GO:0046872">
    <property type="term" value="F:metal ion binding"/>
    <property type="evidence" value="ECO:0007669"/>
    <property type="project" value="UniProtKB-KW"/>
</dbReference>
<evidence type="ECO:0000313" key="16">
    <source>
        <dbReference type="EMBL" id="QGU94786.1"/>
    </source>
</evidence>
<dbReference type="GO" id="GO:0006228">
    <property type="term" value="P:UTP biosynthetic process"/>
    <property type="evidence" value="ECO:0007669"/>
    <property type="project" value="UniProtKB-UniRule"/>
</dbReference>
<comment type="cofactor">
    <cofactor evidence="1 12">
        <name>Mg(2+)</name>
        <dbReference type="ChEBI" id="CHEBI:18420"/>
    </cofactor>
</comment>
<comment type="similarity">
    <text evidence="2 12 13 14">Belongs to the NDK family.</text>
</comment>
<keyword evidence="5 12" id="KW-0808">Transferase</keyword>
<dbReference type="Proteomes" id="UP000422764">
    <property type="component" value="Chromosome"/>
</dbReference>
<dbReference type="Gene3D" id="3.30.70.141">
    <property type="entry name" value="Nucleoside diphosphate kinase-like domain"/>
    <property type="match status" value="1"/>
</dbReference>
<accession>A0A6I6EV45</accession>
<evidence type="ECO:0000256" key="4">
    <source>
        <dbReference type="ARBA" id="ARBA00017632"/>
    </source>
</evidence>
<evidence type="ECO:0000256" key="8">
    <source>
        <dbReference type="ARBA" id="ARBA00022777"/>
    </source>
</evidence>
<organism evidence="16 17">
    <name type="scientific">Clostridium bovifaecis</name>
    <dbReference type="NCBI Taxonomy" id="2184719"/>
    <lineage>
        <taxon>Bacteria</taxon>
        <taxon>Bacillati</taxon>
        <taxon>Bacillota</taxon>
        <taxon>Clostridia</taxon>
        <taxon>Eubacteriales</taxon>
        <taxon>Clostridiaceae</taxon>
        <taxon>Clostridium</taxon>
    </lineage>
</organism>
<dbReference type="GO" id="GO:0005737">
    <property type="term" value="C:cytoplasm"/>
    <property type="evidence" value="ECO:0007669"/>
    <property type="project" value="UniProtKB-SubCell"/>
</dbReference>
<gene>
    <name evidence="12" type="primary">ndk</name>
    <name evidence="16" type="ORF">GOM49_06460</name>
</gene>
<evidence type="ECO:0000313" key="17">
    <source>
        <dbReference type="Proteomes" id="UP000422764"/>
    </source>
</evidence>
<evidence type="ECO:0000256" key="9">
    <source>
        <dbReference type="ARBA" id="ARBA00022840"/>
    </source>
</evidence>
<keyword evidence="12" id="KW-0963">Cytoplasm</keyword>
<dbReference type="GO" id="GO:0006241">
    <property type="term" value="P:CTP biosynthetic process"/>
    <property type="evidence" value="ECO:0007669"/>
    <property type="project" value="UniProtKB-UniRule"/>
</dbReference>
<dbReference type="NCBIfam" id="NF001908">
    <property type="entry name" value="PRK00668.1"/>
    <property type="match status" value="1"/>
</dbReference>
<feature type="binding site" evidence="12">
    <location>
        <position position="112"/>
    </location>
    <ligand>
        <name>ATP</name>
        <dbReference type="ChEBI" id="CHEBI:30616"/>
    </ligand>
</feature>
<comment type="catalytic activity">
    <reaction evidence="12">
        <text>a ribonucleoside 5'-diphosphate + ATP = a ribonucleoside 5'-triphosphate + ADP</text>
        <dbReference type="Rhea" id="RHEA:18113"/>
        <dbReference type="ChEBI" id="CHEBI:30616"/>
        <dbReference type="ChEBI" id="CHEBI:57930"/>
        <dbReference type="ChEBI" id="CHEBI:61557"/>
        <dbReference type="ChEBI" id="CHEBI:456216"/>
        <dbReference type="EC" id="2.7.4.6"/>
    </reaction>
</comment>
<reference evidence="16 17" key="1">
    <citation type="submission" date="2019-12" db="EMBL/GenBank/DDBJ databases">
        <title>Genome sequenceing of Clostridium bovifaecis.</title>
        <authorList>
            <person name="Yao Y."/>
        </authorList>
    </citation>
    <scope>NUCLEOTIDE SEQUENCE [LARGE SCALE GENOMIC DNA]</scope>
    <source>
        <strain evidence="16 17">BXX</strain>
    </source>
</reference>
<keyword evidence="11 12" id="KW-0546">Nucleotide metabolism</keyword>
<evidence type="ECO:0000256" key="13">
    <source>
        <dbReference type="PROSITE-ProRule" id="PRU00706"/>
    </source>
</evidence>
<keyword evidence="17" id="KW-1185">Reference proteome</keyword>
<evidence type="ECO:0000256" key="14">
    <source>
        <dbReference type="RuleBase" id="RU004011"/>
    </source>
</evidence>
<dbReference type="GO" id="GO:0005524">
    <property type="term" value="F:ATP binding"/>
    <property type="evidence" value="ECO:0007669"/>
    <property type="project" value="UniProtKB-UniRule"/>
</dbReference>
<keyword evidence="10 12" id="KW-0460">Magnesium</keyword>
<dbReference type="PRINTS" id="PR01243">
    <property type="entry name" value="NUCDPKINASE"/>
</dbReference>
<evidence type="ECO:0000256" key="7">
    <source>
        <dbReference type="ARBA" id="ARBA00022741"/>
    </source>
</evidence>
<evidence type="ECO:0000259" key="15">
    <source>
        <dbReference type="SMART" id="SM00562"/>
    </source>
</evidence>
<comment type="catalytic activity">
    <reaction evidence="12">
        <text>a 2'-deoxyribonucleoside 5'-diphosphate + ATP = a 2'-deoxyribonucleoside 5'-triphosphate + ADP</text>
        <dbReference type="Rhea" id="RHEA:44640"/>
        <dbReference type="ChEBI" id="CHEBI:30616"/>
        <dbReference type="ChEBI" id="CHEBI:61560"/>
        <dbReference type="ChEBI" id="CHEBI:73316"/>
        <dbReference type="ChEBI" id="CHEBI:456216"/>
        <dbReference type="EC" id="2.7.4.6"/>
    </reaction>
</comment>
<dbReference type="InterPro" id="IPR036850">
    <property type="entry name" value="NDK-like_dom_sf"/>
</dbReference>
<sequence length="149" mass="16846">MEKTLVLIKPDAVERNVIGEIITFYEKNNLKVTNLKMLKASKDTAERHYEEHKGRPYFEELISYITRSPLCALVIEGEDAIAKVREINGSTDPEKASKNTIRGNFALSKTENSVHASDSRENAEREINIWFETESTSNFSIGNLLLGNV</sequence>
<feature type="active site" description="Pros-phosphohistidine intermediate" evidence="12">
    <location>
        <position position="115"/>
    </location>
</feature>
<dbReference type="PANTHER" id="PTHR11349">
    <property type="entry name" value="NUCLEOSIDE DIPHOSPHATE KINASE"/>
    <property type="match status" value="1"/>
</dbReference>
<evidence type="ECO:0000256" key="10">
    <source>
        <dbReference type="ARBA" id="ARBA00022842"/>
    </source>
</evidence>
<feature type="binding site" evidence="12">
    <location>
        <position position="102"/>
    </location>
    <ligand>
        <name>ATP</name>
        <dbReference type="ChEBI" id="CHEBI:30616"/>
    </ligand>
</feature>
<feature type="domain" description="Nucleoside diphosphate kinase-like" evidence="15">
    <location>
        <begin position="1"/>
        <end position="138"/>
    </location>
</feature>
<keyword evidence="7 12" id="KW-0547">Nucleotide-binding</keyword>
<dbReference type="SMART" id="SM00562">
    <property type="entry name" value="NDK"/>
    <property type="match status" value="1"/>
</dbReference>
<name>A0A6I6EV45_9CLOT</name>
<evidence type="ECO:0000256" key="11">
    <source>
        <dbReference type="ARBA" id="ARBA00023080"/>
    </source>
</evidence>
<feature type="binding site" evidence="12">
    <location>
        <position position="91"/>
    </location>
    <ligand>
        <name>ATP</name>
        <dbReference type="ChEBI" id="CHEBI:30616"/>
    </ligand>
</feature>
<dbReference type="GO" id="GO:0006183">
    <property type="term" value="P:GTP biosynthetic process"/>
    <property type="evidence" value="ECO:0007669"/>
    <property type="project" value="UniProtKB-UniRule"/>
</dbReference>